<evidence type="ECO:0000313" key="2">
    <source>
        <dbReference type="Proteomes" id="UP000199041"/>
    </source>
</evidence>
<keyword evidence="2" id="KW-1185">Reference proteome</keyword>
<name>A0A1H3W4Y9_9BACT</name>
<reference evidence="1 2" key="1">
    <citation type="submission" date="2016-10" db="EMBL/GenBank/DDBJ databases">
        <authorList>
            <person name="de Groot N.N."/>
        </authorList>
    </citation>
    <scope>NUCLEOTIDE SEQUENCE [LARGE SCALE GENOMIC DNA]</scope>
    <source>
        <strain evidence="1 2">Vu-144</strain>
    </source>
</reference>
<dbReference type="AlphaFoldDB" id="A0A1H3W4Y9"/>
<proteinExistence type="predicted"/>
<accession>A0A1H3W4Y9</accession>
<dbReference type="Proteomes" id="UP000199041">
    <property type="component" value="Unassembled WGS sequence"/>
</dbReference>
<gene>
    <name evidence="1" type="ORF">SAMN05192529_102122</name>
</gene>
<organism evidence="1 2">
    <name type="scientific">Arachidicoccus rhizosphaerae</name>
    <dbReference type="NCBI Taxonomy" id="551991"/>
    <lineage>
        <taxon>Bacteria</taxon>
        <taxon>Pseudomonadati</taxon>
        <taxon>Bacteroidota</taxon>
        <taxon>Chitinophagia</taxon>
        <taxon>Chitinophagales</taxon>
        <taxon>Chitinophagaceae</taxon>
        <taxon>Arachidicoccus</taxon>
    </lineage>
</organism>
<dbReference type="STRING" id="551991.SAMN05192529_102122"/>
<sequence length="75" mass="8806">MMIGKYTKACDVFKPTYIIQAFSMRLCSKERPNAGAYPLRGKLNRSVKVRPIRNGYREAAKIIQYYKHPKKYGYQ</sequence>
<protein>
    <submittedName>
        <fullName evidence="1">Uncharacterized protein</fullName>
    </submittedName>
</protein>
<dbReference type="EMBL" id="FNQY01000002">
    <property type="protein sequence ID" value="SDZ81921.1"/>
    <property type="molecule type" value="Genomic_DNA"/>
</dbReference>
<evidence type="ECO:0000313" key="1">
    <source>
        <dbReference type="EMBL" id="SDZ81921.1"/>
    </source>
</evidence>